<feature type="domain" description="DUF1468" evidence="2">
    <location>
        <begin position="21"/>
        <end position="152"/>
    </location>
</feature>
<feature type="transmembrane region" description="Helical" evidence="1">
    <location>
        <begin position="90"/>
        <end position="120"/>
    </location>
</feature>
<dbReference type="InterPro" id="IPR009936">
    <property type="entry name" value="DUF1468"/>
</dbReference>
<dbReference type="RefSeq" id="WP_264507073.1">
    <property type="nucleotide sequence ID" value="NZ_JAPDFL010000001.1"/>
</dbReference>
<evidence type="ECO:0000256" key="1">
    <source>
        <dbReference type="SAM" id="Phobius"/>
    </source>
</evidence>
<keyword evidence="1" id="KW-1133">Transmembrane helix</keyword>
<organism evidence="3 4">
    <name type="scientific">Pararhodobacter zhoushanensis</name>
    <dbReference type="NCBI Taxonomy" id="2479545"/>
    <lineage>
        <taxon>Bacteria</taxon>
        <taxon>Pseudomonadati</taxon>
        <taxon>Pseudomonadota</taxon>
        <taxon>Alphaproteobacteria</taxon>
        <taxon>Rhodobacterales</taxon>
        <taxon>Paracoccaceae</taxon>
        <taxon>Pararhodobacter</taxon>
    </lineage>
</organism>
<reference evidence="3 4" key="1">
    <citation type="submission" date="2022-10" db="EMBL/GenBank/DDBJ databases">
        <title>Pararhodobacter sp. nov., isolated from marine algae.</title>
        <authorList>
            <person name="Choi B.J."/>
            <person name="Kim J.M."/>
            <person name="Lee J.K."/>
            <person name="Choi D.G."/>
            <person name="Jeon C.O."/>
        </authorList>
    </citation>
    <scope>NUCLEOTIDE SEQUENCE [LARGE SCALE GENOMIC DNA]</scope>
    <source>
        <strain evidence="3 4">ZQ420</strain>
    </source>
</reference>
<keyword evidence="1" id="KW-0472">Membrane</keyword>
<protein>
    <submittedName>
        <fullName evidence="3">Tripartite tricarboxylate transporter TctB family protein</fullName>
    </submittedName>
</protein>
<evidence type="ECO:0000313" key="3">
    <source>
        <dbReference type="EMBL" id="MCW1934263.1"/>
    </source>
</evidence>
<feature type="transmembrane region" description="Helical" evidence="1">
    <location>
        <begin position="53"/>
        <end position="70"/>
    </location>
</feature>
<accession>A0ABT3H3D5</accession>
<dbReference type="Proteomes" id="UP001208938">
    <property type="component" value="Unassembled WGS sequence"/>
</dbReference>
<dbReference type="EMBL" id="JAPDFL010000001">
    <property type="protein sequence ID" value="MCW1934263.1"/>
    <property type="molecule type" value="Genomic_DNA"/>
</dbReference>
<keyword evidence="1" id="KW-0812">Transmembrane</keyword>
<evidence type="ECO:0000259" key="2">
    <source>
        <dbReference type="Pfam" id="PF07331"/>
    </source>
</evidence>
<gene>
    <name evidence="3" type="ORF">OKW52_18875</name>
</gene>
<feature type="transmembrane region" description="Helical" evidence="1">
    <location>
        <begin position="126"/>
        <end position="144"/>
    </location>
</feature>
<dbReference type="Pfam" id="PF07331">
    <property type="entry name" value="TctB"/>
    <property type="match status" value="1"/>
</dbReference>
<comment type="caution">
    <text evidence="3">The sequence shown here is derived from an EMBL/GenBank/DDBJ whole genome shotgun (WGS) entry which is preliminary data.</text>
</comment>
<sequence length="160" mass="16864">MTQPSPPTQNRIAALLTRDRVGAALLLLCALITGLQASSLRLGSARMMGPGYFPWILTGLFVLFAVILLINARKDDEPIDTGPLRPVGLIIASVAVFGLLLPVTGAAVAIVALVVLAALAESGRKPVSVLVLAVVLVAVVWLVFRFGLNLQLQMYPGDRG</sequence>
<keyword evidence="4" id="KW-1185">Reference proteome</keyword>
<evidence type="ECO:0000313" key="4">
    <source>
        <dbReference type="Proteomes" id="UP001208938"/>
    </source>
</evidence>
<name>A0ABT3H3D5_9RHOB</name>
<proteinExistence type="predicted"/>